<feature type="domain" description="DNA-directed RNA polymerase RBP11-like dimerisation" evidence="5">
    <location>
        <begin position="15"/>
        <end position="85"/>
    </location>
</feature>
<gene>
    <name evidence="4" type="primary">rpo11</name>
    <name evidence="4" type="synonym">rpoL</name>
    <name evidence="6" type="ORF">GCM10007108_15440</name>
</gene>
<dbReference type="Gene3D" id="3.30.1360.10">
    <property type="entry name" value="RNA polymerase, RBP11-like subunit"/>
    <property type="match status" value="1"/>
</dbReference>
<protein>
    <recommendedName>
        <fullName evidence="4">DNA-directed RNA polymerase subunit Rpo11</fullName>
        <ecNumber evidence="4">2.7.7.6</ecNumber>
    </recommendedName>
    <alternativeName>
        <fullName evidence="4">DNA-directed RNA polymerase subunit L</fullName>
    </alternativeName>
</protein>
<dbReference type="InterPro" id="IPR036603">
    <property type="entry name" value="RBP11-like"/>
</dbReference>
<evidence type="ECO:0000256" key="2">
    <source>
        <dbReference type="ARBA" id="ARBA00022490"/>
    </source>
</evidence>
<keyword evidence="4" id="KW-0548">Nucleotidyltransferase</keyword>
<keyword evidence="1 4" id="KW-0240">DNA-directed RNA polymerase</keyword>
<reference evidence="6" key="2">
    <citation type="submission" date="2022-09" db="EMBL/GenBank/DDBJ databases">
        <authorList>
            <person name="Sun Q."/>
            <person name="Ohkuma M."/>
        </authorList>
    </citation>
    <scope>NUCLEOTIDE SEQUENCE</scope>
    <source>
        <strain evidence="6">JCM 13583</strain>
    </source>
</reference>
<dbReference type="SUPFAM" id="SSF55257">
    <property type="entry name" value="RBP11-like subunits of RNA polymerase"/>
    <property type="match status" value="1"/>
</dbReference>
<dbReference type="GO" id="GO:0005737">
    <property type="term" value="C:cytoplasm"/>
    <property type="evidence" value="ECO:0007669"/>
    <property type="project" value="UniProtKB-SubCell"/>
</dbReference>
<comment type="function">
    <text evidence="4">DNA-dependent RNA polymerase (RNAP) catalyzes the transcription of DNA into RNA using the four ribonucleoside triphosphates as substrates.</text>
</comment>
<dbReference type="PROSITE" id="PS01154">
    <property type="entry name" value="RNA_POL_L_13KD"/>
    <property type="match status" value="1"/>
</dbReference>
<dbReference type="Pfam" id="PF13656">
    <property type="entry name" value="RNA_pol_L_2"/>
    <property type="match status" value="1"/>
</dbReference>
<organism evidence="6 7">
    <name type="scientific">Thermogymnomonas acidicola</name>
    <dbReference type="NCBI Taxonomy" id="399579"/>
    <lineage>
        <taxon>Archaea</taxon>
        <taxon>Methanobacteriati</taxon>
        <taxon>Thermoplasmatota</taxon>
        <taxon>Thermoplasmata</taxon>
        <taxon>Thermoplasmatales</taxon>
        <taxon>Thermogymnomonas</taxon>
    </lineage>
</organism>
<dbReference type="EC" id="2.7.7.6" evidence="4"/>
<keyword evidence="2 4" id="KW-0963">Cytoplasm</keyword>
<dbReference type="GO" id="GO:0006351">
    <property type="term" value="P:DNA-templated transcription"/>
    <property type="evidence" value="ECO:0007669"/>
    <property type="project" value="UniProtKB-UniRule"/>
</dbReference>
<dbReference type="GO" id="GO:0000428">
    <property type="term" value="C:DNA-directed RNA polymerase complex"/>
    <property type="evidence" value="ECO:0007669"/>
    <property type="project" value="UniProtKB-KW"/>
</dbReference>
<dbReference type="InterPro" id="IPR009025">
    <property type="entry name" value="RBP11-like_dimer"/>
</dbReference>
<dbReference type="GO" id="GO:0003899">
    <property type="term" value="F:DNA-directed RNA polymerase activity"/>
    <property type="evidence" value="ECO:0007669"/>
    <property type="project" value="UniProtKB-UniRule"/>
</dbReference>
<name>A0AA37F9X3_9ARCH</name>
<keyword evidence="4" id="KW-0808">Transferase</keyword>
<evidence type="ECO:0000256" key="3">
    <source>
        <dbReference type="ARBA" id="ARBA00023163"/>
    </source>
</evidence>
<dbReference type="InterPro" id="IPR008193">
    <property type="entry name" value="RNA_pol_Rpb11_13-16kDa_CS"/>
</dbReference>
<dbReference type="GO" id="GO:0003677">
    <property type="term" value="F:DNA binding"/>
    <property type="evidence" value="ECO:0007669"/>
    <property type="project" value="InterPro"/>
</dbReference>
<sequence>MEARFTVVSKEKDTIVLEMVNYDNTLLRPLMEELLHDENVEESRYYIKHPLIDNPQITVKVKSGKPQAAVKRSIRRLIKVYEGMHQDLQKELKRLSAEPQKGEAIESRSQ</sequence>
<evidence type="ECO:0000256" key="4">
    <source>
        <dbReference type="HAMAP-Rule" id="MF_00261"/>
    </source>
</evidence>
<comment type="subcellular location">
    <subcellularLocation>
        <location evidence="4">Cytoplasm</location>
    </subcellularLocation>
</comment>
<comment type="caution">
    <text evidence="6">The sequence shown here is derived from an EMBL/GenBank/DDBJ whole genome shotgun (WGS) entry which is preliminary data.</text>
</comment>
<evidence type="ECO:0000259" key="5">
    <source>
        <dbReference type="Pfam" id="PF13656"/>
    </source>
</evidence>
<proteinExistence type="inferred from homology"/>
<dbReference type="Proteomes" id="UP000632195">
    <property type="component" value="Unassembled WGS sequence"/>
</dbReference>
<keyword evidence="7" id="KW-1185">Reference proteome</keyword>
<dbReference type="HAMAP" id="MF_00261">
    <property type="entry name" value="RNApol_arch_Rpo11"/>
    <property type="match status" value="1"/>
</dbReference>
<comment type="subunit">
    <text evidence="4">Part of the RNA polymerase complex.</text>
</comment>
<keyword evidence="3 4" id="KW-0804">Transcription</keyword>
<dbReference type="InterPro" id="IPR022905">
    <property type="entry name" value="Rpo11-like"/>
</dbReference>
<comment type="catalytic activity">
    <reaction evidence="4">
        <text>RNA(n) + a ribonucleoside 5'-triphosphate = RNA(n+1) + diphosphate</text>
        <dbReference type="Rhea" id="RHEA:21248"/>
        <dbReference type="Rhea" id="RHEA-COMP:14527"/>
        <dbReference type="Rhea" id="RHEA-COMP:17342"/>
        <dbReference type="ChEBI" id="CHEBI:33019"/>
        <dbReference type="ChEBI" id="CHEBI:61557"/>
        <dbReference type="ChEBI" id="CHEBI:140395"/>
        <dbReference type="EC" id="2.7.7.6"/>
    </reaction>
</comment>
<dbReference type="RefSeq" id="WP_188681676.1">
    <property type="nucleotide sequence ID" value="NZ_BMNY01000003.1"/>
</dbReference>
<evidence type="ECO:0000313" key="7">
    <source>
        <dbReference type="Proteomes" id="UP000632195"/>
    </source>
</evidence>
<accession>A0AA37F9X3</accession>
<reference evidence="6" key="1">
    <citation type="journal article" date="2014" name="Int. J. Syst. Evol. Microbiol.">
        <title>Complete genome sequence of Corynebacterium casei LMG S-19264T (=DSM 44701T), isolated from a smear-ripened cheese.</title>
        <authorList>
            <consortium name="US DOE Joint Genome Institute (JGI-PGF)"/>
            <person name="Walter F."/>
            <person name="Albersmeier A."/>
            <person name="Kalinowski J."/>
            <person name="Ruckert C."/>
        </authorList>
    </citation>
    <scope>NUCLEOTIDE SEQUENCE</scope>
    <source>
        <strain evidence="6">JCM 13583</strain>
    </source>
</reference>
<dbReference type="GO" id="GO:0046983">
    <property type="term" value="F:protein dimerization activity"/>
    <property type="evidence" value="ECO:0007669"/>
    <property type="project" value="InterPro"/>
</dbReference>
<comment type="similarity">
    <text evidence="4">Belongs to the archaeal Rpo11/eukaryotic RPB11/RPC19 RNA polymerase subunit family.</text>
</comment>
<evidence type="ECO:0000256" key="1">
    <source>
        <dbReference type="ARBA" id="ARBA00022478"/>
    </source>
</evidence>
<evidence type="ECO:0000313" key="6">
    <source>
        <dbReference type="EMBL" id="GGM78207.1"/>
    </source>
</evidence>
<dbReference type="NCBIfam" id="NF002241">
    <property type="entry name" value="PRK01146.2-5"/>
    <property type="match status" value="1"/>
</dbReference>
<dbReference type="AlphaFoldDB" id="A0AA37F9X3"/>
<dbReference type="EMBL" id="BMNY01000003">
    <property type="protein sequence ID" value="GGM78207.1"/>
    <property type="molecule type" value="Genomic_DNA"/>
</dbReference>